<sequence>MPRAIICILDSVGIGGAPDAADFGDAGSNTVLHIAQKCAEGFCDIKGVRSGSLHVPNLDKLGLGAAVELSCGTIPPGMSNHPPAGVWGVGRQVSIGK</sequence>
<keyword evidence="1" id="KW-0413">Isomerase</keyword>
<dbReference type="GO" id="GO:0005829">
    <property type="term" value="C:cytosol"/>
    <property type="evidence" value="ECO:0007669"/>
    <property type="project" value="TreeGrafter"/>
</dbReference>
<dbReference type="PANTHER" id="PTHR21110:SF0">
    <property type="entry name" value="PHOSPHOPENTOMUTASE"/>
    <property type="match status" value="1"/>
</dbReference>
<dbReference type="SUPFAM" id="SSF53649">
    <property type="entry name" value="Alkaline phosphatase-like"/>
    <property type="match status" value="1"/>
</dbReference>
<accession>A0A3B0TSR6</accession>
<protein>
    <submittedName>
        <fullName evidence="1">Phosphopentomutase</fullName>
        <ecNumber evidence="1">5.4.2.7</ecNumber>
    </submittedName>
</protein>
<dbReference type="PANTHER" id="PTHR21110">
    <property type="entry name" value="PHOSPHOPENTOMUTASE"/>
    <property type="match status" value="1"/>
</dbReference>
<dbReference type="AlphaFoldDB" id="A0A3B0TSR6"/>
<dbReference type="GO" id="GO:0000287">
    <property type="term" value="F:magnesium ion binding"/>
    <property type="evidence" value="ECO:0007669"/>
    <property type="project" value="InterPro"/>
</dbReference>
<dbReference type="Gene3D" id="3.40.720.10">
    <property type="entry name" value="Alkaline Phosphatase, subunit A"/>
    <property type="match status" value="1"/>
</dbReference>
<dbReference type="GO" id="GO:0043094">
    <property type="term" value="P:metabolic compound salvage"/>
    <property type="evidence" value="ECO:0007669"/>
    <property type="project" value="InterPro"/>
</dbReference>
<dbReference type="GO" id="GO:0008973">
    <property type="term" value="F:phosphopentomutase activity"/>
    <property type="evidence" value="ECO:0007669"/>
    <property type="project" value="UniProtKB-EC"/>
</dbReference>
<dbReference type="InterPro" id="IPR017850">
    <property type="entry name" value="Alkaline_phosphatase_core_sf"/>
</dbReference>
<feature type="non-terminal residue" evidence="1">
    <location>
        <position position="97"/>
    </location>
</feature>
<evidence type="ECO:0000313" key="1">
    <source>
        <dbReference type="EMBL" id="VAW17492.1"/>
    </source>
</evidence>
<reference evidence="1" key="1">
    <citation type="submission" date="2018-06" db="EMBL/GenBank/DDBJ databases">
        <authorList>
            <person name="Zhirakovskaya E."/>
        </authorList>
    </citation>
    <scope>NUCLEOTIDE SEQUENCE</scope>
</reference>
<dbReference type="EC" id="5.4.2.7" evidence="1"/>
<organism evidence="1">
    <name type="scientific">hydrothermal vent metagenome</name>
    <dbReference type="NCBI Taxonomy" id="652676"/>
    <lineage>
        <taxon>unclassified sequences</taxon>
        <taxon>metagenomes</taxon>
        <taxon>ecological metagenomes</taxon>
    </lineage>
</organism>
<proteinExistence type="predicted"/>
<dbReference type="EMBL" id="UOEQ01000140">
    <property type="protein sequence ID" value="VAW17492.1"/>
    <property type="molecule type" value="Genomic_DNA"/>
</dbReference>
<dbReference type="InterPro" id="IPR010045">
    <property type="entry name" value="DeoB"/>
</dbReference>
<gene>
    <name evidence="1" type="ORF">MNBD_ALPHA11-2450</name>
</gene>
<dbReference type="GO" id="GO:0009117">
    <property type="term" value="P:nucleotide metabolic process"/>
    <property type="evidence" value="ECO:0007669"/>
    <property type="project" value="InterPro"/>
</dbReference>
<name>A0A3B0TSR6_9ZZZZ</name>